<evidence type="ECO:0000313" key="1">
    <source>
        <dbReference type="EMBL" id="JAH45395.1"/>
    </source>
</evidence>
<protein>
    <submittedName>
        <fullName evidence="1">Uncharacterized protein</fullName>
    </submittedName>
</protein>
<accession>A0A0E9SXL9</accession>
<reference evidence="1" key="2">
    <citation type="journal article" date="2015" name="Fish Shellfish Immunol.">
        <title>Early steps in the European eel (Anguilla anguilla)-Vibrio vulnificus interaction in the gills: Role of the RtxA13 toxin.</title>
        <authorList>
            <person name="Callol A."/>
            <person name="Pajuelo D."/>
            <person name="Ebbesson L."/>
            <person name="Teles M."/>
            <person name="MacKenzie S."/>
            <person name="Amaro C."/>
        </authorList>
    </citation>
    <scope>NUCLEOTIDE SEQUENCE</scope>
</reference>
<organism evidence="1">
    <name type="scientific">Anguilla anguilla</name>
    <name type="common">European freshwater eel</name>
    <name type="synonym">Muraena anguilla</name>
    <dbReference type="NCBI Taxonomy" id="7936"/>
    <lineage>
        <taxon>Eukaryota</taxon>
        <taxon>Metazoa</taxon>
        <taxon>Chordata</taxon>
        <taxon>Craniata</taxon>
        <taxon>Vertebrata</taxon>
        <taxon>Euteleostomi</taxon>
        <taxon>Actinopterygii</taxon>
        <taxon>Neopterygii</taxon>
        <taxon>Teleostei</taxon>
        <taxon>Anguilliformes</taxon>
        <taxon>Anguillidae</taxon>
        <taxon>Anguilla</taxon>
    </lineage>
</organism>
<reference evidence="1" key="1">
    <citation type="submission" date="2014-11" db="EMBL/GenBank/DDBJ databases">
        <authorList>
            <person name="Amaro Gonzalez C."/>
        </authorList>
    </citation>
    <scope>NUCLEOTIDE SEQUENCE</scope>
</reference>
<dbReference type="EMBL" id="GBXM01063182">
    <property type="protein sequence ID" value="JAH45395.1"/>
    <property type="molecule type" value="Transcribed_RNA"/>
</dbReference>
<name>A0A0E9SXL9_ANGAN</name>
<proteinExistence type="predicted"/>
<sequence>MLLCNRRTIICVSPIFTVQHIVTKLFSVLFFRSNNNRHGPFKSILWHKQ</sequence>
<dbReference type="AlphaFoldDB" id="A0A0E9SXL9"/>